<evidence type="ECO:0000313" key="1">
    <source>
        <dbReference type="EMBL" id="MQW06761.1"/>
    </source>
</evidence>
<dbReference type="Pfam" id="PF06666">
    <property type="entry name" value="DUF1173"/>
    <property type="match status" value="1"/>
</dbReference>
<protein>
    <submittedName>
        <fullName evidence="1">DUF1173 family protein</fullName>
    </submittedName>
</protein>
<dbReference type="InterPro" id="IPR009553">
    <property type="entry name" value="DUF1173"/>
</dbReference>
<name>A0A6A7ZXV7_RHIML</name>
<dbReference type="EMBL" id="WISP01000174">
    <property type="protein sequence ID" value="MQW06761.1"/>
    <property type="molecule type" value="Genomic_DNA"/>
</dbReference>
<organism evidence="1">
    <name type="scientific">Rhizobium meliloti</name>
    <name type="common">Ensifer meliloti</name>
    <name type="synonym">Sinorhizobium meliloti</name>
    <dbReference type="NCBI Taxonomy" id="382"/>
    <lineage>
        <taxon>Bacteria</taxon>
        <taxon>Pseudomonadati</taxon>
        <taxon>Pseudomonadota</taxon>
        <taxon>Alphaproteobacteria</taxon>
        <taxon>Hyphomicrobiales</taxon>
        <taxon>Rhizobiaceae</taxon>
        <taxon>Sinorhizobium/Ensifer group</taxon>
        <taxon>Sinorhizobium</taxon>
    </lineage>
</organism>
<comment type="caution">
    <text evidence="1">The sequence shown here is derived from an EMBL/GenBank/DDBJ whole genome shotgun (WGS) entry which is preliminary data.</text>
</comment>
<dbReference type="AlphaFoldDB" id="A0A6A7ZXV7"/>
<sequence length="412" mass="46030">MRRCPCTFGRSKGRIEVRNFAIGDQTVDESSPEFRALLPHAYEQKLRPMCMCKEPPVPMYIARLDDQYLIKRMPLSGRDHDPACPSYEPPYELSGLGPLIGNAIQIGASGKADLKLDFSLTKRGPRSAPGASAEAAEPGIRSEPKKLSLRAMLHYLWEAGELTEWRSTWTGRRGWGRVRTSLINAASQMTARGGPLSDMIFVPEVFHPDDKDGIAARRAAALKRIQTSGSGTRKLMMIVAEVKEFAAAREGHRIVVRHLPFPLMIEDGAWRRLAGRYETELELWRSSEALHLIVIATFGVSTAGIASVDEVALMVVNEHWLPFEDTHELRLLEKLSHLKRKSVKGLRFNLPRDAPIVSVTLPEQKPVPVAMFIVPASAGDEYEQALTNMIDARSEIAPWIWRVAEGEMPRLP</sequence>
<accession>A0A6A7ZXV7</accession>
<gene>
    <name evidence="1" type="ORF">GHK45_24445</name>
</gene>
<proteinExistence type="predicted"/>
<reference evidence="1" key="1">
    <citation type="journal article" date="2013" name="Genome Biol.">
        <title>Comparative genomics of the core and accessory genomes of 48 Sinorhizobium strains comprising five genospecies.</title>
        <authorList>
            <person name="Sugawara M."/>
            <person name="Epstein B."/>
            <person name="Badgley B.D."/>
            <person name="Unno T."/>
            <person name="Xu L."/>
            <person name="Reese J."/>
            <person name="Gyaneshwar P."/>
            <person name="Denny R."/>
            <person name="Mudge J."/>
            <person name="Bharti A.K."/>
            <person name="Farmer A.D."/>
            <person name="May G.D."/>
            <person name="Woodward J.E."/>
            <person name="Medigue C."/>
            <person name="Vallenet D."/>
            <person name="Lajus A."/>
            <person name="Rouy Z."/>
            <person name="Martinez-Vaz B."/>
            <person name="Tiffin P."/>
            <person name="Young N.D."/>
            <person name="Sadowsky M.J."/>
        </authorList>
    </citation>
    <scope>NUCLEOTIDE SEQUENCE</scope>
    <source>
        <strain evidence="1">M30</strain>
    </source>
</reference>